<dbReference type="AlphaFoldDB" id="I0WSD8"/>
<dbReference type="EMBL" id="AJJH01000066">
    <property type="protein sequence ID" value="EID79304.1"/>
    <property type="molecule type" value="Genomic_DNA"/>
</dbReference>
<evidence type="ECO:0000256" key="1">
    <source>
        <dbReference type="SAM" id="Phobius"/>
    </source>
</evidence>
<organism evidence="2 3">
    <name type="scientific">Rhodococcus opacus RKJ300 = JCM 13270</name>
    <dbReference type="NCBI Taxonomy" id="1165867"/>
    <lineage>
        <taxon>Bacteria</taxon>
        <taxon>Bacillati</taxon>
        <taxon>Actinomycetota</taxon>
        <taxon>Actinomycetes</taxon>
        <taxon>Mycobacteriales</taxon>
        <taxon>Nocardiaceae</taxon>
        <taxon>Rhodococcus</taxon>
    </lineage>
</organism>
<accession>I0WSD8</accession>
<keyword evidence="1" id="KW-1133">Transmembrane helix</keyword>
<name>I0WSD8_RHOOP</name>
<keyword evidence="1" id="KW-0472">Membrane</keyword>
<comment type="caution">
    <text evidence="2">The sequence shown here is derived from an EMBL/GenBank/DDBJ whole genome shotgun (WGS) entry which is preliminary data.</text>
</comment>
<protein>
    <submittedName>
        <fullName evidence="2">Uncharacterized protein</fullName>
    </submittedName>
</protein>
<feature type="transmembrane region" description="Helical" evidence="1">
    <location>
        <begin position="53"/>
        <end position="71"/>
    </location>
</feature>
<keyword evidence="1" id="KW-0812">Transmembrane</keyword>
<dbReference type="PATRIC" id="fig|1165867.3.peg.2857"/>
<dbReference type="RefSeq" id="WP_007297721.1">
    <property type="nucleotide sequence ID" value="NZ_AJJH01000066.1"/>
</dbReference>
<reference evidence="2 3" key="1">
    <citation type="journal article" date="2012" name="J. Bacteriol.">
        <title>Draft genome sequence of the nitrophenol-degrading actinomycete Rhodococcus imtechensis RKJ300.</title>
        <authorList>
            <person name="Vikram S."/>
            <person name="Kumar S."/>
            <person name="Subramanian S."/>
            <person name="Raghava G.P."/>
        </authorList>
    </citation>
    <scope>NUCLEOTIDE SEQUENCE [LARGE SCALE GENOMIC DNA]</scope>
    <source>
        <strain evidence="2 3">RKJ300</strain>
    </source>
</reference>
<evidence type="ECO:0000313" key="3">
    <source>
        <dbReference type="Proteomes" id="UP000006447"/>
    </source>
</evidence>
<sequence length="73" mass="7969">MLAASEQLEQAARRTTAESFSSWPATLPWFGVLAAHDKSVRVLPRGHQLTGQLALPFTMVTYTFGGLYLLFGG</sequence>
<evidence type="ECO:0000313" key="2">
    <source>
        <dbReference type="EMBL" id="EID79304.1"/>
    </source>
</evidence>
<proteinExistence type="predicted"/>
<gene>
    <name evidence="2" type="ORF">W59_14051</name>
</gene>
<dbReference type="Proteomes" id="UP000006447">
    <property type="component" value="Unassembled WGS sequence"/>
</dbReference>